<accession>A0A7J4XCB9</accession>
<evidence type="ECO:0000256" key="1">
    <source>
        <dbReference type="ARBA" id="ARBA00022679"/>
    </source>
</evidence>
<feature type="domain" description="Glycosyl transferase family 1" evidence="2">
    <location>
        <begin position="211"/>
        <end position="372"/>
    </location>
</feature>
<gene>
    <name evidence="3" type="ORF">F3F73_22910</name>
</gene>
<dbReference type="InterPro" id="IPR001296">
    <property type="entry name" value="Glyco_trans_1"/>
</dbReference>
<dbReference type="Pfam" id="PF00534">
    <property type="entry name" value="Glycos_transf_1"/>
    <property type="match status" value="1"/>
</dbReference>
<dbReference type="Gene3D" id="3.40.50.2000">
    <property type="entry name" value="Glycogen Phosphorylase B"/>
    <property type="match status" value="2"/>
</dbReference>
<evidence type="ECO:0000259" key="2">
    <source>
        <dbReference type="Pfam" id="PF00534"/>
    </source>
</evidence>
<dbReference type="Proteomes" id="UP000422221">
    <property type="component" value="Unassembled WGS sequence"/>
</dbReference>
<dbReference type="EMBL" id="VWMK01000038">
    <property type="protein sequence ID" value="KAA3757006.1"/>
    <property type="molecule type" value="Genomic_DNA"/>
</dbReference>
<protein>
    <submittedName>
        <fullName evidence="3">Glycosyltransferase family 4 protein</fullName>
    </submittedName>
</protein>
<dbReference type="RefSeq" id="WP_005930811.1">
    <property type="nucleotide sequence ID" value="NZ_CABKSE010000002.1"/>
</dbReference>
<proteinExistence type="predicted"/>
<dbReference type="GeneID" id="93117733"/>
<organism evidence="3 4">
    <name type="scientific">Bacteroides salyersiae</name>
    <dbReference type="NCBI Taxonomy" id="291644"/>
    <lineage>
        <taxon>Bacteria</taxon>
        <taxon>Pseudomonadati</taxon>
        <taxon>Bacteroidota</taxon>
        <taxon>Bacteroidia</taxon>
        <taxon>Bacteroidales</taxon>
        <taxon>Bacteroidaceae</taxon>
        <taxon>Bacteroides</taxon>
    </lineage>
</organism>
<sequence length="393" mass="45232">MKLLFLSFYFEPDLCAGSFRNTPLFQEIRNQLGKDDFIHVITTQPNRYKTFHASAEQEERGDNYIINRITIPEHKSGMLDQAKSFAIFYWKAIKLVKGRKYDLVYASSSRLFTAFLGRRIASGQRVPLYLDIRDIFVDTMKDVLGDKKMIQIPVVLFARMIERYTFSKASHINLVSEGFKDYFSKYKQPSYSYYTNGIDDVFLSAGAGKEENESLQKPMIVTYAGNIGSGQGLEKIVPQAAKRLGKDYLFRIIGDGGTKLLLQQKMEELQVENVELINPVSRAELLEYYHQSTFLFLHLNDLEAFKKVLPSKLFEYGVFCKPVIAGVGGYAARFVEENLPNHILFSPTNVDEFVDKLTRYKLVFEERKSFKETFSRKKIMVNMANDILKTVSI</sequence>
<dbReference type="SUPFAM" id="SSF53756">
    <property type="entry name" value="UDP-Glycosyltransferase/glycogen phosphorylase"/>
    <property type="match status" value="1"/>
</dbReference>
<dbReference type="GO" id="GO:0009103">
    <property type="term" value="P:lipopolysaccharide biosynthetic process"/>
    <property type="evidence" value="ECO:0007669"/>
    <property type="project" value="TreeGrafter"/>
</dbReference>
<dbReference type="GO" id="GO:0016757">
    <property type="term" value="F:glycosyltransferase activity"/>
    <property type="evidence" value="ECO:0007669"/>
    <property type="project" value="InterPro"/>
</dbReference>
<reference evidence="3 4" key="1">
    <citation type="journal article" date="2019" name="Nat. Med.">
        <title>A library of human gut bacterial isolates paired with longitudinal multiomics data enables mechanistic microbiome research.</title>
        <authorList>
            <person name="Poyet M."/>
            <person name="Groussin M."/>
            <person name="Gibbons S.M."/>
            <person name="Avila-Pacheco J."/>
            <person name="Jiang X."/>
            <person name="Kearney S.M."/>
            <person name="Perrotta A.R."/>
            <person name="Berdy B."/>
            <person name="Zhao S."/>
            <person name="Lieberman T.D."/>
            <person name="Swanson P.K."/>
            <person name="Smith M."/>
            <person name="Roesemann S."/>
            <person name="Alexander J.E."/>
            <person name="Rich S.A."/>
            <person name="Livny J."/>
            <person name="Vlamakis H."/>
            <person name="Clish C."/>
            <person name="Bullock K."/>
            <person name="Deik A."/>
            <person name="Scott J."/>
            <person name="Pierce K.A."/>
            <person name="Xavier R.J."/>
            <person name="Alm E.J."/>
        </authorList>
    </citation>
    <scope>NUCLEOTIDE SEQUENCE [LARGE SCALE GENOMIC DNA]</scope>
    <source>
        <strain evidence="3 4">BIOML-A10</strain>
    </source>
</reference>
<keyword evidence="1 3" id="KW-0808">Transferase</keyword>
<evidence type="ECO:0000313" key="3">
    <source>
        <dbReference type="EMBL" id="KAA3757006.1"/>
    </source>
</evidence>
<dbReference type="AlphaFoldDB" id="A0A7J4XCB9"/>
<evidence type="ECO:0000313" key="4">
    <source>
        <dbReference type="Proteomes" id="UP000422221"/>
    </source>
</evidence>
<name>A0A7J4XCB9_9BACE</name>
<comment type="caution">
    <text evidence="3">The sequence shown here is derived from an EMBL/GenBank/DDBJ whole genome shotgun (WGS) entry which is preliminary data.</text>
</comment>
<dbReference type="CDD" id="cd03794">
    <property type="entry name" value="GT4_WbuB-like"/>
    <property type="match status" value="1"/>
</dbReference>
<dbReference type="PANTHER" id="PTHR46401:SF2">
    <property type="entry name" value="GLYCOSYLTRANSFERASE WBBK-RELATED"/>
    <property type="match status" value="1"/>
</dbReference>
<dbReference type="PANTHER" id="PTHR46401">
    <property type="entry name" value="GLYCOSYLTRANSFERASE WBBK-RELATED"/>
    <property type="match status" value="1"/>
</dbReference>